<dbReference type="EC" id="3.6.1.-" evidence="5"/>
<comment type="cofactor">
    <cofactor evidence="1">
        <name>Mn(2+)</name>
        <dbReference type="ChEBI" id="CHEBI:29035"/>
    </cofactor>
</comment>
<dbReference type="PROSITE" id="PS51462">
    <property type="entry name" value="NUDIX"/>
    <property type="match status" value="1"/>
</dbReference>
<evidence type="ECO:0000256" key="2">
    <source>
        <dbReference type="ARBA" id="ARBA00022801"/>
    </source>
</evidence>
<dbReference type="GO" id="GO:0008893">
    <property type="term" value="F:guanosine-3',5'-bis(diphosphate) 3'-diphosphatase activity"/>
    <property type="evidence" value="ECO:0007669"/>
    <property type="project" value="TreeGrafter"/>
</dbReference>
<dbReference type="CDD" id="cd03671">
    <property type="entry name" value="NUDIX_Ap4A_hydrolase_plant_like"/>
    <property type="match status" value="1"/>
</dbReference>
<dbReference type="InterPro" id="IPR015797">
    <property type="entry name" value="NUDIX_hydrolase-like_dom_sf"/>
</dbReference>
<keyword evidence="6" id="KW-1185">Reference proteome</keyword>
<comment type="caution">
    <text evidence="5">The sequence shown here is derived from an EMBL/GenBank/DDBJ whole genome shotgun (WGS) entry which is preliminary data.</text>
</comment>
<evidence type="ECO:0000313" key="5">
    <source>
        <dbReference type="EMBL" id="MEE3718274.1"/>
    </source>
</evidence>
<feature type="domain" description="Nudix hydrolase" evidence="4">
    <location>
        <begin position="5"/>
        <end position="146"/>
    </location>
</feature>
<dbReference type="GO" id="GO:0034432">
    <property type="term" value="F:bis(5'-adenosyl)-pentaphosphatase activity"/>
    <property type="evidence" value="ECO:0007669"/>
    <property type="project" value="TreeGrafter"/>
</dbReference>
<dbReference type="AlphaFoldDB" id="A0AAW9Q320"/>
<dbReference type="GO" id="GO:0019693">
    <property type="term" value="P:ribose phosphate metabolic process"/>
    <property type="evidence" value="ECO:0007669"/>
    <property type="project" value="TreeGrafter"/>
</dbReference>
<comment type="similarity">
    <text evidence="3">Belongs to the Nudix hydrolase family.</text>
</comment>
<proteinExistence type="inferred from homology"/>
<name>A0AAW9Q320_9CYAN</name>
<dbReference type="Proteomes" id="UP001333818">
    <property type="component" value="Unassembled WGS sequence"/>
</dbReference>
<dbReference type="Gene3D" id="3.90.79.10">
    <property type="entry name" value="Nucleoside Triphosphate Pyrophosphohydrolase"/>
    <property type="match status" value="1"/>
</dbReference>
<accession>A0AAW9Q320</accession>
<dbReference type="InterPro" id="IPR020476">
    <property type="entry name" value="Nudix_hydrolase"/>
</dbReference>
<evidence type="ECO:0000313" key="6">
    <source>
        <dbReference type="Proteomes" id="UP001333818"/>
    </source>
</evidence>
<dbReference type="InterPro" id="IPR020084">
    <property type="entry name" value="NUDIX_hydrolase_CS"/>
</dbReference>
<protein>
    <submittedName>
        <fullName evidence="5">RNA pyrophosphohydrolase</fullName>
        <ecNumber evidence="5">3.6.1.-</ecNumber>
    </submittedName>
</protein>
<dbReference type="NCBIfam" id="NF001936">
    <property type="entry name" value="PRK00714.1-3"/>
    <property type="match status" value="1"/>
</dbReference>
<dbReference type="NCBIfam" id="NF001938">
    <property type="entry name" value="PRK00714.1-5"/>
    <property type="match status" value="1"/>
</dbReference>
<dbReference type="InterPro" id="IPR000086">
    <property type="entry name" value="NUDIX_hydrolase_dom"/>
</dbReference>
<keyword evidence="2 3" id="KW-0378">Hydrolase</keyword>
<dbReference type="InterPro" id="IPR022927">
    <property type="entry name" value="RppH"/>
</dbReference>
<evidence type="ECO:0000259" key="4">
    <source>
        <dbReference type="PROSITE" id="PS51462"/>
    </source>
</evidence>
<dbReference type="Pfam" id="PF00293">
    <property type="entry name" value="NUDIX"/>
    <property type="match status" value="1"/>
</dbReference>
<gene>
    <name evidence="5" type="ORF">V2H45_16160</name>
</gene>
<sequence>MQKKPYRKNVGMVIFNRNGEVLVGERLNVSGAWQFPQGGIDEGEEPFKAAQRELYEEVGIADAPLVYEHPEWLYYDFPPDLEVWGKSKKYSGQMQRWYLFYWDQPADRCNLDTHQREFNSVRFIPLERCADSIVEFKKQVYLELIKSFTPAIADYIKKLSEQSPS</sequence>
<reference evidence="5" key="1">
    <citation type="submission" date="2024-01" db="EMBL/GenBank/DDBJ databases">
        <title>Bank of Algae and Cyanobacteria of the Azores (BACA) strain genomes.</title>
        <authorList>
            <person name="Luz R."/>
            <person name="Cordeiro R."/>
            <person name="Fonseca A."/>
            <person name="Goncalves V."/>
        </authorList>
    </citation>
    <scope>NUCLEOTIDE SEQUENCE</scope>
    <source>
        <strain evidence="5">BACA0141</strain>
    </source>
</reference>
<organism evidence="5 6">
    <name type="scientific">Tumidithrix elongata BACA0141</name>
    <dbReference type="NCBI Taxonomy" id="2716417"/>
    <lineage>
        <taxon>Bacteria</taxon>
        <taxon>Bacillati</taxon>
        <taxon>Cyanobacteriota</taxon>
        <taxon>Cyanophyceae</taxon>
        <taxon>Pseudanabaenales</taxon>
        <taxon>Pseudanabaenaceae</taxon>
        <taxon>Tumidithrix</taxon>
        <taxon>Tumidithrix elongata</taxon>
    </lineage>
</organism>
<dbReference type="PRINTS" id="PR00502">
    <property type="entry name" value="NUDIXFAMILY"/>
</dbReference>
<dbReference type="PANTHER" id="PTHR11839">
    <property type="entry name" value="UDP/ADP-SUGAR PYROPHOSPHATASE"/>
    <property type="match status" value="1"/>
</dbReference>
<dbReference type="PROSITE" id="PS00893">
    <property type="entry name" value="NUDIX_BOX"/>
    <property type="match status" value="1"/>
</dbReference>
<dbReference type="EMBL" id="JAZBJZ010000070">
    <property type="protein sequence ID" value="MEE3718274.1"/>
    <property type="molecule type" value="Genomic_DNA"/>
</dbReference>
<evidence type="ECO:0000256" key="1">
    <source>
        <dbReference type="ARBA" id="ARBA00001936"/>
    </source>
</evidence>
<dbReference type="PANTHER" id="PTHR11839:SF22">
    <property type="entry name" value="NUDIX HYDROLASE 26, CHLOROPLASTIC"/>
    <property type="match status" value="1"/>
</dbReference>
<dbReference type="GO" id="GO:0006753">
    <property type="term" value="P:nucleoside phosphate metabolic process"/>
    <property type="evidence" value="ECO:0007669"/>
    <property type="project" value="TreeGrafter"/>
</dbReference>
<dbReference type="RefSeq" id="WP_330484707.1">
    <property type="nucleotide sequence ID" value="NZ_JAZBJZ010000070.1"/>
</dbReference>
<evidence type="ECO:0000256" key="3">
    <source>
        <dbReference type="RuleBase" id="RU003476"/>
    </source>
</evidence>
<dbReference type="SUPFAM" id="SSF55811">
    <property type="entry name" value="Nudix"/>
    <property type="match status" value="1"/>
</dbReference>